<dbReference type="PROSITE" id="PS51257">
    <property type="entry name" value="PROKAR_LIPOPROTEIN"/>
    <property type="match status" value="1"/>
</dbReference>
<name>A0A1G4ATF2_9PEZI</name>
<proteinExistence type="predicted"/>
<dbReference type="AlphaFoldDB" id="A0A1G4ATF2"/>
<reference evidence="1 2" key="1">
    <citation type="submission" date="2016-09" db="EMBL/GenBank/DDBJ databases">
        <authorList>
            <person name="Capua I."/>
            <person name="De Benedictis P."/>
            <person name="Joannis T."/>
            <person name="Lombin L.H."/>
            <person name="Cattoli G."/>
        </authorList>
    </citation>
    <scope>NUCLEOTIDE SEQUENCE [LARGE SCALE GENOMIC DNA]</scope>
    <source>
        <strain evidence="1 2">IMI 309357</strain>
    </source>
</reference>
<comment type="caution">
    <text evidence="1">The sequence shown here is derived from an EMBL/GenBank/DDBJ whole genome shotgun (WGS) entry which is preliminary data.</text>
</comment>
<dbReference type="GeneID" id="34565429"/>
<sequence>MLMRVDTMLCAACSASVSCRRHSPSTDPYGQSPFPFPFTYLIQSAFGLAKERQNGWTGRDEIGGHQTLFRWKRLH</sequence>
<keyword evidence="2" id="KW-1185">Reference proteome</keyword>
<organism evidence="1 2">
    <name type="scientific">Colletotrichum orchidophilum</name>
    <dbReference type="NCBI Taxonomy" id="1209926"/>
    <lineage>
        <taxon>Eukaryota</taxon>
        <taxon>Fungi</taxon>
        <taxon>Dikarya</taxon>
        <taxon>Ascomycota</taxon>
        <taxon>Pezizomycotina</taxon>
        <taxon>Sordariomycetes</taxon>
        <taxon>Hypocreomycetidae</taxon>
        <taxon>Glomerellales</taxon>
        <taxon>Glomerellaceae</taxon>
        <taxon>Colletotrichum</taxon>
    </lineage>
</organism>
<dbReference type="Proteomes" id="UP000176998">
    <property type="component" value="Unassembled WGS sequence"/>
</dbReference>
<accession>A0A1G4ATF2</accession>
<dbReference type="RefSeq" id="XP_022469606.1">
    <property type="nucleotide sequence ID" value="XM_022623919.1"/>
</dbReference>
<evidence type="ECO:0000313" key="2">
    <source>
        <dbReference type="Proteomes" id="UP000176998"/>
    </source>
</evidence>
<dbReference type="EMBL" id="MJBS01000148">
    <property type="protein sequence ID" value="OHE92437.1"/>
    <property type="molecule type" value="Genomic_DNA"/>
</dbReference>
<protein>
    <submittedName>
        <fullName evidence="1">Uncharacterized protein</fullName>
    </submittedName>
</protein>
<evidence type="ECO:0000313" key="1">
    <source>
        <dbReference type="EMBL" id="OHE92437.1"/>
    </source>
</evidence>
<gene>
    <name evidence="1" type="ORF">CORC01_12298</name>
</gene>